<dbReference type="GO" id="GO:0016787">
    <property type="term" value="F:hydrolase activity"/>
    <property type="evidence" value="ECO:0007669"/>
    <property type="project" value="UniProtKB-KW"/>
</dbReference>
<accession>B0SZ63</accession>
<evidence type="ECO:0000313" key="4">
    <source>
        <dbReference type="EMBL" id="ABZ71974.1"/>
    </source>
</evidence>
<dbReference type="OrthoDB" id="9794212at2"/>
<dbReference type="Pfam" id="PF12710">
    <property type="entry name" value="HAD"/>
    <property type="match status" value="1"/>
</dbReference>
<organism evidence="4">
    <name type="scientific">Caulobacter sp. (strain K31)</name>
    <dbReference type="NCBI Taxonomy" id="366602"/>
    <lineage>
        <taxon>Bacteria</taxon>
        <taxon>Pseudomonadati</taxon>
        <taxon>Pseudomonadota</taxon>
        <taxon>Alphaproteobacteria</taxon>
        <taxon>Caulobacterales</taxon>
        <taxon>Caulobacteraceae</taxon>
        <taxon>Caulobacter</taxon>
    </lineage>
</organism>
<dbReference type="CDD" id="cd02612">
    <property type="entry name" value="HAD_PGPPase"/>
    <property type="match status" value="1"/>
</dbReference>
<dbReference type="eggNOG" id="COG0560">
    <property type="taxonomic scope" value="Bacteria"/>
</dbReference>
<proteinExistence type="predicted"/>
<dbReference type="GO" id="GO:0046872">
    <property type="term" value="F:metal ion binding"/>
    <property type="evidence" value="ECO:0007669"/>
    <property type="project" value="UniProtKB-KW"/>
</dbReference>
<dbReference type="InterPro" id="IPR023214">
    <property type="entry name" value="HAD_sf"/>
</dbReference>
<reference evidence="4" key="1">
    <citation type="submission" date="2008-01" db="EMBL/GenBank/DDBJ databases">
        <title>Complete sequence of chromosome of Caulobacter sp. K31.</title>
        <authorList>
            <consortium name="US DOE Joint Genome Institute"/>
            <person name="Copeland A."/>
            <person name="Lucas S."/>
            <person name="Lapidus A."/>
            <person name="Barry K."/>
            <person name="Glavina del Rio T."/>
            <person name="Dalin E."/>
            <person name="Tice H."/>
            <person name="Pitluck S."/>
            <person name="Bruce D."/>
            <person name="Goodwin L."/>
            <person name="Thompson L.S."/>
            <person name="Brettin T."/>
            <person name="Detter J.C."/>
            <person name="Han C."/>
            <person name="Schmutz J."/>
            <person name="Larimer F."/>
            <person name="Land M."/>
            <person name="Hauser L."/>
            <person name="Kyrpides N."/>
            <person name="Kim E."/>
            <person name="Stephens C."/>
            <person name="Richardson P."/>
        </authorList>
    </citation>
    <scope>NUCLEOTIDE SEQUENCE [LARGE SCALE GENOMIC DNA]</scope>
    <source>
        <strain evidence="4">K31</strain>
    </source>
</reference>
<dbReference type="Gene3D" id="1.20.1440.100">
    <property type="entry name" value="SG protein - dephosphorylation function"/>
    <property type="match status" value="1"/>
</dbReference>
<sequence length="228" mass="25160">MAKRSLMARSMMARGLSASIPMTGDMHEGPPLVAFDFDGTLTVRDSFTAFLKWRVSPARHFIGMVRLFPAAVRYVFDRNRGRIKAAAVREFLRGVSLEDLEREARAFAQSEALRLFRPDALAVWRRWRAKGAKLVIVTASPDVVVAPFARGLGADLLIGSRLALDPNDMVLGPLLGPNCRGAEKVTRLREVFGDDMSLAAAYGDTAGDREMLAIAHEKGYRIFRGRPG</sequence>
<dbReference type="InterPro" id="IPR006385">
    <property type="entry name" value="HAD_hydro_SerB1"/>
</dbReference>
<protein>
    <submittedName>
        <fullName evidence="4">HAD-superfamily subfamily IB hydrolase, TIGR01490</fullName>
    </submittedName>
</protein>
<dbReference type="SUPFAM" id="SSF56784">
    <property type="entry name" value="HAD-like"/>
    <property type="match status" value="1"/>
</dbReference>
<keyword evidence="2 4" id="KW-0378">Hydrolase</keyword>
<evidence type="ECO:0000256" key="1">
    <source>
        <dbReference type="ARBA" id="ARBA00022723"/>
    </source>
</evidence>
<dbReference type="InterPro" id="IPR050582">
    <property type="entry name" value="HAD-like_SerB"/>
</dbReference>
<dbReference type="STRING" id="366602.Caul_2847"/>
<dbReference type="HOGENOM" id="CLU_052657_2_1_5"/>
<dbReference type="InterPro" id="IPR036412">
    <property type="entry name" value="HAD-like_sf"/>
</dbReference>
<evidence type="ECO:0000256" key="3">
    <source>
        <dbReference type="ARBA" id="ARBA00022842"/>
    </source>
</evidence>
<dbReference type="NCBIfam" id="TIGR01490">
    <property type="entry name" value="HAD-SF-IB-hyp1"/>
    <property type="match status" value="1"/>
</dbReference>
<dbReference type="KEGG" id="cak:Caul_2847"/>
<gene>
    <name evidence="4" type="ordered locus">Caul_2847</name>
</gene>
<dbReference type="PANTHER" id="PTHR43344">
    <property type="entry name" value="PHOSPHOSERINE PHOSPHATASE"/>
    <property type="match status" value="1"/>
</dbReference>
<keyword evidence="1" id="KW-0479">Metal-binding</keyword>
<dbReference type="NCBIfam" id="TIGR01488">
    <property type="entry name" value="HAD-SF-IB"/>
    <property type="match status" value="1"/>
</dbReference>
<dbReference type="AlphaFoldDB" id="B0SZ63"/>
<name>B0SZ63_CAUSK</name>
<dbReference type="PANTHER" id="PTHR43344:SF13">
    <property type="entry name" value="PHOSPHATASE RV3661-RELATED"/>
    <property type="match status" value="1"/>
</dbReference>
<dbReference type="EMBL" id="CP000927">
    <property type="protein sequence ID" value="ABZ71974.1"/>
    <property type="molecule type" value="Genomic_DNA"/>
</dbReference>
<keyword evidence="3" id="KW-0460">Magnesium</keyword>
<dbReference type="Gene3D" id="3.40.50.1000">
    <property type="entry name" value="HAD superfamily/HAD-like"/>
    <property type="match status" value="1"/>
</dbReference>
<evidence type="ECO:0000256" key="2">
    <source>
        <dbReference type="ARBA" id="ARBA00022801"/>
    </source>
</evidence>